<reference evidence="2 3" key="1">
    <citation type="journal article" date="2012" name="J. Bacteriol.">
        <title>Draft Genome Sequence of Novosphingobium nitrogenifigens Y88T.</title>
        <authorList>
            <person name="Strabala T.J."/>
            <person name="Macdonald L."/>
            <person name="Liu V."/>
            <person name="Smit A.M."/>
        </authorList>
    </citation>
    <scope>NUCLEOTIDE SEQUENCE [LARGE SCALE GENOMIC DNA]</scope>
    <source>
        <strain evidence="2 3">DSM 19370</strain>
    </source>
</reference>
<keyword evidence="3" id="KW-1185">Reference proteome</keyword>
<evidence type="ECO:0000313" key="3">
    <source>
        <dbReference type="Proteomes" id="UP000004728"/>
    </source>
</evidence>
<dbReference type="PANTHER" id="PTHR35024:SF4">
    <property type="entry name" value="POLYMER-FORMING CYTOSKELETAL PROTEIN"/>
    <property type="match status" value="1"/>
</dbReference>
<accession>F1Z5X5</accession>
<dbReference type="InterPro" id="IPR007607">
    <property type="entry name" value="BacA/B"/>
</dbReference>
<name>F1Z5X5_9SPHN</name>
<evidence type="ECO:0008006" key="4">
    <source>
        <dbReference type="Google" id="ProtNLM"/>
    </source>
</evidence>
<dbReference type="RefSeq" id="WP_008069340.1">
    <property type="nucleotide sequence ID" value="NZ_AQWK01000005.1"/>
</dbReference>
<dbReference type="STRING" id="983920.Y88_2109"/>
<evidence type="ECO:0000256" key="1">
    <source>
        <dbReference type="ARBA" id="ARBA00044755"/>
    </source>
</evidence>
<dbReference type="EMBL" id="AEWJ01000023">
    <property type="protein sequence ID" value="EGD60235.1"/>
    <property type="molecule type" value="Genomic_DNA"/>
</dbReference>
<proteinExistence type="inferred from homology"/>
<comment type="caution">
    <text evidence="2">The sequence shown here is derived from an EMBL/GenBank/DDBJ whole genome shotgun (WGS) entry which is preliminary data.</text>
</comment>
<protein>
    <recommendedName>
        <fullName evidence="4">Cell shape determination protein CcmA</fullName>
    </recommendedName>
</protein>
<dbReference type="PANTHER" id="PTHR35024">
    <property type="entry name" value="HYPOTHETICAL CYTOSOLIC PROTEIN"/>
    <property type="match status" value="1"/>
</dbReference>
<sequence>MANRASPATFSVIGADVALTGDLVAKADLHIDGAVTGDVTCTALVQGESSTITGAIRAESVRLAGTIEGPVDAAQVVVLKTATLRGDVRYDALTIEQGAHVEGHFARRDGTGSPTLIPQG</sequence>
<dbReference type="InParanoid" id="F1Z5X5"/>
<organism evidence="2 3">
    <name type="scientific">Novosphingobium nitrogenifigens DSM 19370</name>
    <dbReference type="NCBI Taxonomy" id="983920"/>
    <lineage>
        <taxon>Bacteria</taxon>
        <taxon>Pseudomonadati</taxon>
        <taxon>Pseudomonadota</taxon>
        <taxon>Alphaproteobacteria</taxon>
        <taxon>Sphingomonadales</taxon>
        <taxon>Sphingomonadaceae</taxon>
        <taxon>Novosphingobium</taxon>
    </lineage>
</organism>
<dbReference type="Proteomes" id="UP000004728">
    <property type="component" value="Unassembled WGS sequence"/>
</dbReference>
<dbReference type="OrthoDB" id="5738271at2"/>
<gene>
    <name evidence="2" type="ORF">Y88_2109</name>
</gene>
<evidence type="ECO:0000313" key="2">
    <source>
        <dbReference type="EMBL" id="EGD60235.1"/>
    </source>
</evidence>
<comment type="similarity">
    <text evidence="1">Belongs to the bactofilin family.</text>
</comment>
<dbReference type="AlphaFoldDB" id="F1Z5X5"/>
<dbReference type="Pfam" id="PF04519">
    <property type="entry name" value="Bactofilin"/>
    <property type="match status" value="1"/>
</dbReference>
<dbReference type="HOGENOM" id="CLU_072799_7_2_5"/>
<dbReference type="eggNOG" id="COG1664">
    <property type="taxonomic scope" value="Bacteria"/>
</dbReference>